<proteinExistence type="predicted"/>
<protein>
    <recommendedName>
        <fullName evidence="3">Peptidase A2 domain-containing protein</fullName>
    </recommendedName>
</protein>
<evidence type="ECO:0000313" key="1">
    <source>
        <dbReference type="EMBL" id="MFC3197729.1"/>
    </source>
</evidence>
<dbReference type="Proteomes" id="UP001595526">
    <property type="component" value="Unassembled WGS sequence"/>
</dbReference>
<comment type="caution">
    <text evidence="1">The sequence shown here is derived from an EMBL/GenBank/DDBJ whole genome shotgun (WGS) entry which is preliminary data.</text>
</comment>
<dbReference type="RefSeq" id="WP_379021697.1">
    <property type="nucleotide sequence ID" value="NZ_JBHRTA010000029.1"/>
</dbReference>
<sequence>MQTACFNSFIRDVNHFIEKETGANAHATYSRLLLYIKSFKLLTTEDILQLYKPAALVNFQLSELPLAGEKRDRILAALQTYLDRNNLTYSLDHEIANLEISGASEGQLIEIVRNYDVALQVTSSLSTRIRPGRFAQPVRSYGFEVFMPAADPPIVAIVDTGISASTPLAPLLIADEDLNLTGTPVSQDNPIVEGVMAPP</sequence>
<reference evidence="2" key="1">
    <citation type="journal article" date="2019" name="Int. J. Syst. Evol. Microbiol.">
        <title>The Global Catalogue of Microorganisms (GCM) 10K type strain sequencing project: providing services to taxonomists for standard genome sequencing and annotation.</title>
        <authorList>
            <consortium name="The Broad Institute Genomics Platform"/>
            <consortium name="The Broad Institute Genome Sequencing Center for Infectious Disease"/>
            <person name="Wu L."/>
            <person name="Ma J."/>
        </authorList>
    </citation>
    <scope>NUCLEOTIDE SEQUENCE [LARGE SCALE GENOMIC DNA]</scope>
    <source>
        <strain evidence="2">KCTC 52416</strain>
    </source>
</reference>
<evidence type="ECO:0000313" key="2">
    <source>
        <dbReference type="Proteomes" id="UP001595526"/>
    </source>
</evidence>
<accession>A0ABV7JLM0</accession>
<organism evidence="1 2">
    <name type="scientific">Parapedobacter deserti</name>
    <dbReference type="NCBI Taxonomy" id="1912957"/>
    <lineage>
        <taxon>Bacteria</taxon>
        <taxon>Pseudomonadati</taxon>
        <taxon>Bacteroidota</taxon>
        <taxon>Sphingobacteriia</taxon>
        <taxon>Sphingobacteriales</taxon>
        <taxon>Sphingobacteriaceae</taxon>
        <taxon>Parapedobacter</taxon>
    </lineage>
</organism>
<evidence type="ECO:0008006" key="3">
    <source>
        <dbReference type="Google" id="ProtNLM"/>
    </source>
</evidence>
<dbReference type="EMBL" id="JBHRTA010000029">
    <property type="protein sequence ID" value="MFC3197729.1"/>
    <property type="molecule type" value="Genomic_DNA"/>
</dbReference>
<name>A0ABV7JLM0_9SPHI</name>
<keyword evidence="2" id="KW-1185">Reference proteome</keyword>
<gene>
    <name evidence="1" type="ORF">ACFOET_08905</name>
</gene>